<name>A0ABQ9HR73_9NEOP</name>
<dbReference type="EMBL" id="JARBHB010000004">
    <property type="protein sequence ID" value="KAJ8886732.1"/>
    <property type="molecule type" value="Genomic_DNA"/>
</dbReference>
<organism evidence="1 2">
    <name type="scientific">Dryococelus australis</name>
    <dbReference type="NCBI Taxonomy" id="614101"/>
    <lineage>
        <taxon>Eukaryota</taxon>
        <taxon>Metazoa</taxon>
        <taxon>Ecdysozoa</taxon>
        <taxon>Arthropoda</taxon>
        <taxon>Hexapoda</taxon>
        <taxon>Insecta</taxon>
        <taxon>Pterygota</taxon>
        <taxon>Neoptera</taxon>
        <taxon>Polyneoptera</taxon>
        <taxon>Phasmatodea</taxon>
        <taxon>Verophasmatodea</taxon>
        <taxon>Anareolatae</taxon>
        <taxon>Phasmatidae</taxon>
        <taxon>Eurycanthinae</taxon>
        <taxon>Dryococelus</taxon>
    </lineage>
</organism>
<accession>A0ABQ9HR73</accession>
<proteinExistence type="predicted"/>
<keyword evidence="2" id="KW-1185">Reference proteome</keyword>
<dbReference type="Proteomes" id="UP001159363">
    <property type="component" value="Chromosome X"/>
</dbReference>
<sequence length="134" mass="15568">MHLHHHLKSKIPIHFDLLKPHVHADAPARLRARQHSQKCYYDRNNEWTPAMVVSEFDALRSYLLKMLDGIVCKRNMPNSSFNNETSCSGSELQENGKSITTMIYYDSATNSVCEERKYDLLPALRPSRVIKRPR</sequence>
<gene>
    <name evidence="1" type="ORF">PR048_012944</name>
</gene>
<reference evidence="1 2" key="1">
    <citation type="submission" date="2023-02" db="EMBL/GenBank/DDBJ databases">
        <title>LHISI_Scaffold_Assembly.</title>
        <authorList>
            <person name="Stuart O.P."/>
            <person name="Cleave R."/>
            <person name="Magrath M.J.L."/>
            <person name="Mikheyev A.S."/>
        </authorList>
    </citation>
    <scope>NUCLEOTIDE SEQUENCE [LARGE SCALE GENOMIC DNA]</scope>
    <source>
        <strain evidence="1">Daus_M_001</strain>
        <tissue evidence="1">Leg muscle</tissue>
    </source>
</reference>
<evidence type="ECO:0000313" key="1">
    <source>
        <dbReference type="EMBL" id="KAJ8886732.1"/>
    </source>
</evidence>
<evidence type="ECO:0000313" key="2">
    <source>
        <dbReference type="Proteomes" id="UP001159363"/>
    </source>
</evidence>
<protein>
    <submittedName>
        <fullName evidence="1">Uncharacterized protein</fullName>
    </submittedName>
</protein>
<comment type="caution">
    <text evidence="1">The sequence shown here is derived from an EMBL/GenBank/DDBJ whole genome shotgun (WGS) entry which is preliminary data.</text>
</comment>